<dbReference type="RefSeq" id="WP_344339037.1">
    <property type="nucleotide sequence ID" value="NZ_BAAAKJ010000257.1"/>
</dbReference>
<proteinExistence type="predicted"/>
<comment type="caution">
    <text evidence="2">The sequence shown here is derived from an EMBL/GenBank/DDBJ whole genome shotgun (WGS) entry which is preliminary data.</text>
</comment>
<reference evidence="2 3" key="1">
    <citation type="journal article" date="2019" name="Int. J. Syst. Evol. Microbiol.">
        <title>The Global Catalogue of Microorganisms (GCM) 10K type strain sequencing project: providing services to taxonomists for standard genome sequencing and annotation.</title>
        <authorList>
            <consortium name="The Broad Institute Genomics Platform"/>
            <consortium name="The Broad Institute Genome Sequencing Center for Infectious Disease"/>
            <person name="Wu L."/>
            <person name="Ma J."/>
        </authorList>
    </citation>
    <scope>NUCLEOTIDE SEQUENCE [LARGE SCALE GENOMIC DNA]</scope>
    <source>
        <strain evidence="2 3">JCM 12393</strain>
    </source>
</reference>
<evidence type="ECO:0000256" key="1">
    <source>
        <dbReference type="SAM" id="Phobius"/>
    </source>
</evidence>
<gene>
    <name evidence="2" type="ORF">GCM10009639_47460</name>
</gene>
<keyword evidence="1" id="KW-0472">Membrane</keyword>
<evidence type="ECO:0000313" key="3">
    <source>
        <dbReference type="Proteomes" id="UP001499863"/>
    </source>
</evidence>
<keyword evidence="1" id="KW-0812">Transmembrane</keyword>
<sequence>MDDGQDDYREAAERSAHGAPTPRAVAIAYTLALFSLIALATALIASGRF</sequence>
<dbReference type="Proteomes" id="UP001499863">
    <property type="component" value="Unassembled WGS sequence"/>
</dbReference>
<name>A0ABN1YBD7_9ACTN</name>
<organism evidence="2 3">
    <name type="scientific">Kitasatospora putterlickiae</name>
    <dbReference type="NCBI Taxonomy" id="221725"/>
    <lineage>
        <taxon>Bacteria</taxon>
        <taxon>Bacillati</taxon>
        <taxon>Actinomycetota</taxon>
        <taxon>Actinomycetes</taxon>
        <taxon>Kitasatosporales</taxon>
        <taxon>Streptomycetaceae</taxon>
        <taxon>Kitasatospora</taxon>
    </lineage>
</organism>
<accession>A0ABN1YBD7</accession>
<keyword evidence="3" id="KW-1185">Reference proteome</keyword>
<evidence type="ECO:0000313" key="2">
    <source>
        <dbReference type="EMBL" id="GAA1403158.1"/>
    </source>
</evidence>
<dbReference type="EMBL" id="BAAAKJ010000257">
    <property type="protein sequence ID" value="GAA1403158.1"/>
    <property type="molecule type" value="Genomic_DNA"/>
</dbReference>
<protein>
    <submittedName>
        <fullName evidence="2">Uncharacterized protein</fullName>
    </submittedName>
</protein>
<keyword evidence="1" id="KW-1133">Transmembrane helix</keyword>
<feature type="transmembrane region" description="Helical" evidence="1">
    <location>
        <begin position="24"/>
        <end position="45"/>
    </location>
</feature>